<dbReference type="Gene3D" id="3.30.1150.10">
    <property type="match status" value="1"/>
</dbReference>
<comment type="caution">
    <text evidence="1">The sequence shown here is derived from an EMBL/GenBank/DDBJ whole genome shotgun (WGS) entry which is preliminary data.</text>
</comment>
<name>A0ABV2SPV4_9FLAO</name>
<dbReference type="EMBL" id="JBEXAE010000001">
    <property type="protein sequence ID" value="MET6989191.1"/>
    <property type="molecule type" value="Genomic_DNA"/>
</dbReference>
<gene>
    <name evidence="1" type="ORF">ABXZ36_00860</name>
</gene>
<accession>A0ABV2SPV4</accession>
<sequence>MKKNILVLCASIIILSFMAFGFVHRDSSESNKIKIPDNLNLVSNLGPSQNLENRIFSNFIYDVGPRFGPIKKGDLNNFTSFADFMEEDDAKRILSYKFVEVIIIENDRESDIRESGNSAKLTSAQLKLLQSSDYSTNLKIRADVMQKNRYTGELEESYWTPHLTIVPEKQAYYINGKDSLMEFLKENSKESRVNVVEDKLQPAKLFFTVTKNGTIENVSLDRSSNFPAVDKKMIELISRTLRKWLPAENAKGEKVDQVLVLSFGLMGC</sequence>
<dbReference type="Pfam" id="PF13103">
    <property type="entry name" value="TonB_2"/>
    <property type="match status" value="1"/>
</dbReference>
<reference evidence="1 2" key="1">
    <citation type="submission" date="2024-07" db="EMBL/GenBank/DDBJ databases">
        <title>The genome sequence of type strain Sediminicola arcticus GDMCC 1.2805.</title>
        <authorList>
            <person name="Liu Y."/>
        </authorList>
    </citation>
    <scope>NUCLEOTIDE SEQUENCE [LARGE SCALE GENOMIC DNA]</scope>
    <source>
        <strain evidence="1 2">GDMCC 1.2805</strain>
    </source>
</reference>
<dbReference type="RefSeq" id="WP_354613560.1">
    <property type="nucleotide sequence ID" value="NZ_JBEXAE010000001.1"/>
</dbReference>
<proteinExistence type="predicted"/>
<organism evidence="1 2">
    <name type="scientific">Sediminicola arcticus</name>
    <dbReference type="NCBI Taxonomy" id="1574308"/>
    <lineage>
        <taxon>Bacteria</taxon>
        <taxon>Pseudomonadati</taxon>
        <taxon>Bacteroidota</taxon>
        <taxon>Flavobacteriia</taxon>
        <taxon>Flavobacteriales</taxon>
        <taxon>Flavobacteriaceae</taxon>
        <taxon>Sediminicola</taxon>
    </lineage>
</organism>
<dbReference type="SUPFAM" id="SSF74653">
    <property type="entry name" value="TolA/TonB C-terminal domain"/>
    <property type="match status" value="1"/>
</dbReference>
<dbReference type="Proteomes" id="UP001549799">
    <property type="component" value="Unassembled WGS sequence"/>
</dbReference>
<keyword evidence="2" id="KW-1185">Reference proteome</keyword>
<evidence type="ECO:0000313" key="1">
    <source>
        <dbReference type="EMBL" id="MET6989191.1"/>
    </source>
</evidence>
<evidence type="ECO:0000313" key="2">
    <source>
        <dbReference type="Proteomes" id="UP001549799"/>
    </source>
</evidence>
<protein>
    <submittedName>
        <fullName evidence="1">Energy transducer TonB</fullName>
    </submittedName>
</protein>